<accession>A0AAU7FBE4</accession>
<name>A0AAU7FBE4_9NEIS</name>
<feature type="domain" description="SGNH hydrolase-type esterase" evidence="2">
    <location>
        <begin position="34"/>
        <end position="184"/>
    </location>
</feature>
<sequence length="202" mass="21786">MLRWFLLSCCLMLFTACGKTPELAPLPAGSVVLAFGDSLTFGTGATEEQAYPARLAAKTGWDIVNAGVPGETAAQARTRFVNTLDETKPKLVLLCLGGNDFLQKLDAAQTKRELGLMIEELQRRKIPLLLIGVPKLGLGLDTAPLYAELAEQYEIALNDEILETILAKSSLKSDAVHPNAAGYAMMAEELAEQLAELGAWRP</sequence>
<proteinExistence type="predicted"/>
<keyword evidence="1" id="KW-0732">Signal</keyword>
<dbReference type="RefSeq" id="WP_348945164.1">
    <property type="nucleotide sequence ID" value="NZ_CP157355.1"/>
</dbReference>
<dbReference type="PANTHER" id="PTHR30383:SF24">
    <property type="entry name" value="THIOESTERASE 1_PROTEASE 1_LYSOPHOSPHOLIPASE L1"/>
    <property type="match status" value="1"/>
</dbReference>
<dbReference type="InterPro" id="IPR036514">
    <property type="entry name" value="SGNH_hydro_sf"/>
</dbReference>
<dbReference type="PROSITE" id="PS51257">
    <property type="entry name" value="PROKAR_LIPOPROTEIN"/>
    <property type="match status" value="1"/>
</dbReference>
<gene>
    <name evidence="3" type="ORF">ABHF33_00730</name>
</gene>
<evidence type="ECO:0000259" key="2">
    <source>
        <dbReference type="Pfam" id="PF13472"/>
    </source>
</evidence>
<dbReference type="AlphaFoldDB" id="A0AAU7FBE4"/>
<organism evidence="3">
    <name type="scientific">Chitinibacter mangrovi</name>
    <dbReference type="NCBI Taxonomy" id="3153927"/>
    <lineage>
        <taxon>Bacteria</taxon>
        <taxon>Pseudomonadati</taxon>
        <taxon>Pseudomonadota</taxon>
        <taxon>Betaproteobacteria</taxon>
        <taxon>Neisseriales</taxon>
        <taxon>Chitinibacteraceae</taxon>
        <taxon>Chitinibacter</taxon>
    </lineage>
</organism>
<reference evidence="3" key="1">
    <citation type="submission" date="2024-05" db="EMBL/GenBank/DDBJ databases">
        <authorList>
            <person name="Yang L."/>
            <person name="Pan L."/>
        </authorList>
    </citation>
    <scope>NUCLEOTIDE SEQUENCE</scope>
    <source>
        <strain evidence="3">FCG-7</strain>
    </source>
</reference>
<dbReference type="Gene3D" id="3.40.50.1110">
    <property type="entry name" value="SGNH hydrolase"/>
    <property type="match status" value="1"/>
</dbReference>
<evidence type="ECO:0000256" key="1">
    <source>
        <dbReference type="SAM" id="SignalP"/>
    </source>
</evidence>
<dbReference type="InterPro" id="IPR051532">
    <property type="entry name" value="Ester_Hydrolysis_Enzymes"/>
</dbReference>
<dbReference type="GO" id="GO:0004622">
    <property type="term" value="F:phosphatidylcholine lysophospholipase activity"/>
    <property type="evidence" value="ECO:0007669"/>
    <property type="project" value="TreeGrafter"/>
</dbReference>
<feature type="chain" id="PRO_5043918891" evidence="1">
    <location>
        <begin position="25"/>
        <end position="202"/>
    </location>
</feature>
<dbReference type="KEGG" id="cmav:ABHF33_00730"/>
<dbReference type="EMBL" id="CP157355">
    <property type="protein sequence ID" value="XBM00839.1"/>
    <property type="molecule type" value="Genomic_DNA"/>
</dbReference>
<dbReference type="PANTHER" id="PTHR30383">
    <property type="entry name" value="THIOESTERASE 1/PROTEASE 1/LYSOPHOSPHOLIPASE L1"/>
    <property type="match status" value="1"/>
</dbReference>
<dbReference type="SUPFAM" id="SSF52266">
    <property type="entry name" value="SGNH hydrolase"/>
    <property type="match status" value="1"/>
</dbReference>
<dbReference type="InterPro" id="IPR013830">
    <property type="entry name" value="SGNH_hydro"/>
</dbReference>
<feature type="signal peptide" evidence="1">
    <location>
        <begin position="1"/>
        <end position="24"/>
    </location>
</feature>
<protein>
    <submittedName>
        <fullName evidence="3">GDSL-type esterase/lipase family protein</fullName>
    </submittedName>
</protein>
<evidence type="ECO:0000313" key="3">
    <source>
        <dbReference type="EMBL" id="XBM00839.1"/>
    </source>
</evidence>
<dbReference type="Pfam" id="PF13472">
    <property type="entry name" value="Lipase_GDSL_2"/>
    <property type="match status" value="1"/>
</dbReference>